<dbReference type="PANTHER" id="PTHR33198:SF20">
    <property type="entry name" value="RETROTRANSPOSON GAG DOMAIN-CONTAINING PROTEIN"/>
    <property type="match status" value="1"/>
</dbReference>
<accession>A0A1X7T6M4</accession>
<dbReference type="AlphaFoldDB" id="A0A1X7T6M4"/>
<dbReference type="OMA" id="NANEWPR"/>
<proteinExistence type="predicted"/>
<name>A0A1X7T6M4_AMPQE</name>
<evidence type="ECO:0008006" key="2">
    <source>
        <dbReference type="Google" id="ProtNLM"/>
    </source>
</evidence>
<dbReference type="OrthoDB" id="6148559at2759"/>
<dbReference type="InParanoid" id="A0A1X7T6M4"/>
<organism evidence="1">
    <name type="scientific">Amphimedon queenslandica</name>
    <name type="common">Sponge</name>
    <dbReference type="NCBI Taxonomy" id="400682"/>
    <lineage>
        <taxon>Eukaryota</taxon>
        <taxon>Metazoa</taxon>
        <taxon>Porifera</taxon>
        <taxon>Demospongiae</taxon>
        <taxon>Heteroscleromorpha</taxon>
        <taxon>Haplosclerida</taxon>
        <taxon>Niphatidae</taxon>
        <taxon>Amphimedon</taxon>
    </lineage>
</organism>
<dbReference type="EnsemblMetazoa" id="Aqu2.1.09896_001">
    <property type="protein sequence ID" value="Aqu2.1.09896_001"/>
    <property type="gene ID" value="Aqu2.1.09896"/>
</dbReference>
<dbReference type="PANTHER" id="PTHR33198">
    <property type="entry name" value="ANK_REP_REGION DOMAIN-CONTAINING PROTEIN-RELATED"/>
    <property type="match status" value="1"/>
</dbReference>
<dbReference type="eggNOG" id="ENOG502S5B0">
    <property type="taxonomic scope" value="Eukaryota"/>
</dbReference>
<reference evidence="1" key="1">
    <citation type="submission" date="2017-05" db="UniProtKB">
        <authorList>
            <consortium name="EnsemblMetazoa"/>
        </authorList>
    </citation>
    <scope>IDENTIFICATION</scope>
</reference>
<evidence type="ECO:0000313" key="1">
    <source>
        <dbReference type="EnsemblMetazoa" id="Aqu2.1.09896_001"/>
    </source>
</evidence>
<protein>
    <recommendedName>
        <fullName evidence="2">Retrotransposon gag domain-containing protein</fullName>
    </recommendedName>
</protein>
<dbReference type="STRING" id="400682.A0A1X7T6M4"/>
<sequence>MAEIRLQAPDSFNFKTPDEWPKWRKRFEQFRIASGLSGDAAAKQVNTLLYCMGDESDAILDSMKVTEVERGDYTVVLRKFDDFFKVRRNVIFERARFNRRSQQEGESTEEFIMELYRLVENCDYGEFQDEMIRDRLVVGIRNQQLSERMQLDPDLNLEKAKKMARQLEAVRDQSRELKRESTT</sequence>